<dbReference type="GO" id="GO:2000786">
    <property type="term" value="P:positive regulation of autophagosome assembly"/>
    <property type="evidence" value="ECO:0007669"/>
    <property type="project" value="TreeGrafter"/>
</dbReference>
<dbReference type="PANTHER" id="PTHR46596">
    <property type="entry name" value="SORTING NEXIN-4"/>
    <property type="match status" value="1"/>
</dbReference>
<dbReference type="SMART" id="SM00312">
    <property type="entry name" value="PX"/>
    <property type="match status" value="1"/>
</dbReference>
<dbReference type="EMBL" id="JARGDH010000004">
    <property type="protein sequence ID" value="KAL0271218.1"/>
    <property type="molecule type" value="Genomic_DNA"/>
</dbReference>
<gene>
    <name evidence="4" type="ORF">PYX00_008386</name>
</gene>
<dbReference type="GO" id="GO:0031201">
    <property type="term" value="C:SNARE complex"/>
    <property type="evidence" value="ECO:0007669"/>
    <property type="project" value="TreeGrafter"/>
</dbReference>
<dbReference type="GO" id="GO:0032266">
    <property type="term" value="F:phosphatidylinositol-3-phosphate binding"/>
    <property type="evidence" value="ECO:0007669"/>
    <property type="project" value="TreeGrafter"/>
</dbReference>
<evidence type="ECO:0000313" key="4">
    <source>
        <dbReference type="EMBL" id="KAL0271218.1"/>
    </source>
</evidence>
<dbReference type="PANTHER" id="PTHR46596:SF1">
    <property type="entry name" value="SORTING NEXIN-4"/>
    <property type="match status" value="1"/>
</dbReference>
<evidence type="ECO:0000256" key="2">
    <source>
        <dbReference type="SAM" id="Coils"/>
    </source>
</evidence>
<dbReference type="Gene3D" id="1.20.1270.60">
    <property type="entry name" value="Arfaptin homology (AH) domain/BAR domain"/>
    <property type="match status" value="1"/>
</dbReference>
<dbReference type="GO" id="GO:0031901">
    <property type="term" value="C:early endosome membrane"/>
    <property type="evidence" value="ECO:0007669"/>
    <property type="project" value="TreeGrafter"/>
</dbReference>
<dbReference type="Gene3D" id="3.30.1520.10">
    <property type="entry name" value="Phox-like domain"/>
    <property type="match status" value="1"/>
</dbReference>
<dbReference type="AlphaFoldDB" id="A0AAW2HP54"/>
<dbReference type="InterPro" id="IPR001683">
    <property type="entry name" value="PX_dom"/>
</dbReference>
<evidence type="ECO:0000259" key="3">
    <source>
        <dbReference type="PROSITE" id="PS50195"/>
    </source>
</evidence>
<proteinExistence type="inferred from homology"/>
<dbReference type="PROSITE" id="PS50195">
    <property type="entry name" value="PX"/>
    <property type="match status" value="1"/>
</dbReference>
<feature type="domain" description="PX" evidence="3">
    <location>
        <begin position="28"/>
        <end position="156"/>
    </location>
</feature>
<dbReference type="InterPro" id="IPR034783">
    <property type="entry name" value="SNX4"/>
</dbReference>
<evidence type="ECO:0000256" key="1">
    <source>
        <dbReference type="ARBA" id="ARBA00010883"/>
    </source>
</evidence>
<dbReference type="CDD" id="cd06864">
    <property type="entry name" value="PX_SNX4"/>
    <property type="match status" value="1"/>
</dbReference>
<dbReference type="SUPFAM" id="SSF64268">
    <property type="entry name" value="PX domain"/>
    <property type="match status" value="1"/>
</dbReference>
<organism evidence="4">
    <name type="scientific">Menopon gallinae</name>
    <name type="common">poultry shaft louse</name>
    <dbReference type="NCBI Taxonomy" id="328185"/>
    <lineage>
        <taxon>Eukaryota</taxon>
        <taxon>Metazoa</taxon>
        <taxon>Ecdysozoa</taxon>
        <taxon>Arthropoda</taxon>
        <taxon>Hexapoda</taxon>
        <taxon>Insecta</taxon>
        <taxon>Pterygota</taxon>
        <taxon>Neoptera</taxon>
        <taxon>Paraneoptera</taxon>
        <taxon>Psocodea</taxon>
        <taxon>Troctomorpha</taxon>
        <taxon>Phthiraptera</taxon>
        <taxon>Amblycera</taxon>
        <taxon>Menoponidae</taxon>
        <taxon>Menopon</taxon>
    </lineage>
</organism>
<comment type="similarity">
    <text evidence="1">Belongs to the sorting nexin family.</text>
</comment>
<accession>A0AAW2HP54</accession>
<keyword evidence="2" id="KW-0175">Coiled coil</keyword>
<dbReference type="InterPro" id="IPR036871">
    <property type="entry name" value="PX_dom_sf"/>
</dbReference>
<sequence>MDERNSKKHQYIRTDGNKKECLLNYLDITVSEAEKRANGALNIREYFTVYLIETVVKDPNFKKAVTKLGTIWRRYTEFEQLRSYLEVTYPYLVLPPLPEKKILYNWQKSSLDTFDPDFVDRRRAGLENFLLRVASHPALCFDQIFIGFLQQDEGWKESCKETGYLQLAESKLKSIAALPARIKRPDQQFEAIKDYGNELHNHMNNLLKTRAKLAERIYAIHKLHANYGRVFSEWSVAEKSMGDGLQRAGHYLDSLAASIDTFLEEEELIADQLKEYLFFASALQAVCKRHEMLKLQLEKAEEIINSRKNEKELAQRGKSGLMSRLFGTIDSEETRESKVNAVEQRIQEGKSSLQAVQEELNDFTSEALADYERFQKQKSIDVKQTLANYVDVQMKMAKHGLQTWTHVKACLQISS</sequence>
<reference evidence="4" key="1">
    <citation type="journal article" date="2024" name="Gigascience">
        <title>Chromosome-level genome of the poultry shaft louse Menopon gallinae provides insight into the host-switching and adaptive evolution of parasitic lice.</title>
        <authorList>
            <person name="Xu Y."/>
            <person name="Ma L."/>
            <person name="Liu S."/>
            <person name="Liang Y."/>
            <person name="Liu Q."/>
            <person name="He Z."/>
            <person name="Tian L."/>
            <person name="Duan Y."/>
            <person name="Cai W."/>
            <person name="Li H."/>
            <person name="Song F."/>
        </authorList>
    </citation>
    <scope>NUCLEOTIDE SEQUENCE</scope>
    <source>
        <strain evidence="4">Cailab_2023a</strain>
    </source>
</reference>
<dbReference type="GO" id="GO:0005886">
    <property type="term" value="C:plasma membrane"/>
    <property type="evidence" value="ECO:0007669"/>
    <property type="project" value="TreeGrafter"/>
</dbReference>
<dbReference type="InterPro" id="IPR034902">
    <property type="entry name" value="PX_SNX4"/>
</dbReference>
<dbReference type="GO" id="GO:0015031">
    <property type="term" value="P:protein transport"/>
    <property type="evidence" value="ECO:0007669"/>
    <property type="project" value="InterPro"/>
</dbReference>
<comment type="caution">
    <text evidence="4">The sequence shown here is derived from an EMBL/GenBank/DDBJ whole genome shotgun (WGS) entry which is preliminary data.</text>
</comment>
<dbReference type="Pfam" id="PF00787">
    <property type="entry name" value="PX"/>
    <property type="match status" value="1"/>
</dbReference>
<name>A0AAW2HP54_9NEOP</name>
<dbReference type="InterPro" id="IPR027267">
    <property type="entry name" value="AH/BAR_dom_sf"/>
</dbReference>
<protein>
    <recommendedName>
        <fullName evidence="3">PX domain-containing protein</fullName>
    </recommendedName>
</protein>
<feature type="coiled-coil region" evidence="2">
    <location>
        <begin position="283"/>
        <end position="366"/>
    </location>
</feature>